<sequence length="773" mass="83164">MKRKIKKYKFSLIIPICIAVLFAIFFDYSSTPQAGDLLSYPKFHAFDSSGDPLSGGKLHTYIAGTSTNKASYSEKTCTTANTNPVVLDSNGEADVYLCGTYKLVLKDSADVTLWTLDNIDGVTASFDDFRYPDSNAADQGVTGDSNTIKYYVDDIGATKTATIYLRHNSGSDTTTYTLSTDETITSNITLEFSPGALLSIDSGKTLTVDGSVIASSAQQIKSGAGTIKGNTRVSYVYPHWVGAVGDGVTNDRAALEEAEIWATDASIPLFIPGGFTFLTSSGLTTSASIHGTGTIDSDDTTGDHTINVDADGLTIKDITVLGGAGGSGIYIDQANIIVENVRISGTFNSGIGVYHSGATNIILRGNIISNATSTTGDGILVFNGAERVTITGNNIYDVTRIGIAIDTDNVDIIVSDNIIKYAHDQSGGNINAGIWLEHNYNVLVSGNIIDDTNTYGIYVLGLGTADNQHIITGNRVNSSTTAVYLNGHNNFTKHTVTDNIITNYTSGIVLKSGDSFIIANNHFGPVTYATADMAAIILDNVSAGQPSQLIIDGNTKEANTYTHADSADLLFIDSTSRVLYTEISNMSNWRINGRGNNVIERLKIANSYLTLSGSGQTNFPRTIEMHITNSTFALSSDFAIGDLSNDISISNSTFRGNYSLVLRGNATRNQHYKFSNNFFNLTDIDIVATWIFLELSNNTFDGYDTFAVRGTTLAVTKFYLYGRGNTFINAASGDTPFQKSTNWTTKSLLHDNVYDTTDLTNESIDSDNDNFKM</sequence>
<dbReference type="InterPro" id="IPR012334">
    <property type="entry name" value="Pectin_lyas_fold"/>
</dbReference>
<evidence type="ECO:0000259" key="2">
    <source>
        <dbReference type="Pfam" id="PF13229"/>
    </source>
</evidence>
<gene>
    <name evidence="3" type="ORF">LCGC14_0701380</name>
</gene>
<dbReference type="EMBL" id="LAZR01001501">
    <property type="protein sequence ID" value="KKN43595.1"/>
    <property type="molecule type" value="Genomic_DNA"/>
</dbReference>
<proteinExistence type="predicted"/>
<protein>
    <recommendedName>
        <fullName evidence="2">Right handed beta helix domain-containing protein</fullName>
    </recommendedName>
</protein>
<comment type="caution">
    <text evidence="3">The sequence shown here is derived from an EMBL/GenBank/DDBJ whole genome shotgun (WGS) entry which is preliminary data.</text>
</comment>
<accession>A0A0F9QHL9</accession>
<dbReference type="AlphaFoldDB" id="A0A0F9QHL9"/>
<dbReference type="InterPro" id="IPR006626">
    <property type="entry name" value="PbH1"/>
</dbReference>
<evidence type="ECO:0000256" key="1">
    <source>
        <dbReference type="SAM" id="Phobius"/>
    </source>
</evidence>
<feature type="domain" description="Right handed beta helix" evidence="2">
    <location>
        <begin position="306"/>
        <end position="464"/>
    </location>
</feature>
<reference evidence="3" key="1">
    <citation type="journal article" date="2015" name="Nature">
        <title>Complex archaea that bridge the gap between prokaryotes and eukaryotes.</title>
        <authorList>
            <person name="Spang A."/>
            <person name="Saw J.H."/>
            <person name="Jorgensen S.L."/>
            <person name="Zaremba-Niedzwiedzka K."/>
            <person name="Martijn J."/>
            <person name="Lind A.E."/>
            <person name="van Eijk R."/>
            <person name="Schleper C."/>
            <person name="Guy L."/>
            <person name="Ettema T.J."/>
        </authorList>
    </citation>
    <scope>NUCLEOTIDE SEQUENCE</scope>
</reference>
<dbReference type="Pfam" id="PF13229">
    <property type="entry name" value="Beta_helix"/>
    <property type="match status" value="1"/>
</dbReference>
<keyword evidence="1" id="KW-0472">Membrane</keyword>
<dbReference type="InterPro" id="IPR039448">
    <property type="entry name" value="Beta_helix"/>
</dbReference>
<evidence type="ECO:0000313" key="3">
    <source>
        <dbReference type="EMBL" id="KKN43595.1"/>
    </source>
</evidence>
<organism evidence="3">
    <name type="scientific">marine sediment metagenome</name>
    <dbReference type="NCBI Taxonomy" id="412755"/>
    <lineage>
        <taxon>unclassified sequences</taxon>
        <taxon>metagenomes</taxon>
        <taxon>ecological metagenomes</taxon>
    </lineage>
</organism>
<keyword evidence="1" id="KW-0812">Transmembrane</keyword>
<dbReference type="SMART" id="SM00710">
    <property type="entry name" value="PbH1"/>
    <property type="match status" value="9"/>
</dbReference>
<dbReference type="InterPro" id="IPR011050">
    <property type="entry name" value="Pectin_lyase_fold/virulence"/>
</dbReference>
<feature type="transmembrane region" description="Helical" evidence="1">
    <location>
        <begin position="12"/>
        <end position="29"/>
    </location>
</feature>
<keyword evidence="1" id="KW-1133">Transmembrane helix</keyword>
<name>A0A0F9QHL9_9ZZZZ</name>
<dbReference type="Gene3D" id="2.160.20.10">
    <property type="entry name" value="Single-stranded right-handed beta-helix, Pectin lyase-like"/>
    <property type="match status" value="1"/>
</dbReference>
<dbReference type="SUPFAM" id="SSF51126">
    <property type="entry name" value="Pectin lyase-like"/>
    <property type="match status" value="1"/>
</dbReference>